<dbReference type="Proteomes" id="UP000190852">
    <property type="component" value="Unassembled WGS sequence"/>
</dbReference>
<accession>A0A1T5EXQ1</accession>
<dbReference type="PANTHER" id="PTHR43031:SF1">
    <property type="entry name" value="PYRIDINE NUCLEOTIDE-DISULPHIDE OXIDOREDUCTASE"/>
    <property type="match status" value="1"/>
</dbReference>
<dbReference type="InterPro" id="IPR050229">
    <property type="entry name" value="GlpE_sulfurtransferase"/>
</dbReference>
<feature type="domain" description="Rhodanese" evidence="1">
    <location>
        <begin position="21"/>
        <end position="92"/>
    </location>
</feature>
<dbReference type="SUPFAM" id="SSF52821">
    <property type="entry name" value="Rhodanese/Cell cycle control phosphatase"/>
    <property type="match status" value="1"/>
</dbReference>
<dbReference type="AlphaFoldDB" id="A0A1T5EXQ1"/>
<keyword evidence="3" id="KW-1185">Reference proteome</keyword>
<protein>
    <submittedName>
        <fullName evidence="2">Rhodanese-related sulfurtransferase</fullName>
    </submittedName>
</protein>
<evidence type="ECO:0000313" key="2">
    <source>
        <dbReference type="EMBL" id="SKB88734.1"/>
    </source>
</evidence>
<dbReference type="RefSeq" id="WP_079684574.1">
    <property type="nucleotide sequence ID" value="NZ_FUYQ01000033.1"/>
</dbReference>
<sequence length="100" mass="11397">MKGLFNKIFKLQDNVDYQSLLQEGAVVVDVRSKEEYMEGHIRNSLNIPLDVLNRNIAKLDKESVIITVCQSGIRSRSAANFLKEIGFSRVYNGGSWHNLR</sequence>
<dbReference type="CDD" id="cd00158">
    <property type="entry name" value="RHOD"/>
    <property type="match status" value="1"/>
</dbReference>
<reference evidence="3" key="1">
    <citation type="submission" date="2017-02" db="EMBL/GenBank/DDBJ databases">
        <authorList>
            <person name="Varghese N."/>
            <person name="Submissions S."/>
        </authorList>
    </citation>
    <scope>NUCLEOTIDE SEQUENCE [LARGE SCALE GENOMIC DNA]</scope>
    <source>
        <strain evidence="3">DSM 24967</strain>
    </source>
</reference>
<evidence type="ECO:0000313" key="3">
    <source>
        <dbReference type="Proteomes" id="UP000190852"/>
    </source>
</evidence>
<dbReference type="InterPro" id="IPR036873">
    <property type="entry name" value="Rhodanese-like_dom_sf"/>
</dbReference>
<name>A0A1T5EXQ1_9BACT</name>
<dbReference type="Pfam" id="PF00581">
    <property type="entry name" value="Rhodanese"/>
    <property type="match status" value="1"/>
</dbReference>
<keyword evidence="2" id="KW-0808">Transferase</keyword>
<dbReference type="Gene3D" id="3.40.250.10">
    <property type="entry name" value="Rhodanese-like domain"/>
    <property type="match status" value="1"/>
</dbReference>
<dbReference type="SMART" id="SM00450">
    <property type="entry name" value="RHOD"/>
    <property type="match status" value="1"/>
</dbReference>
<evidence type="ECO:0000259" key="1">
    <source>
        <dbReference type="PROSITE" id="PS50206"/>
    </source>
</evidence>
<dbReference type="InterPro" id="IPR001763">
    <property type="entry name" value="Rhodanese-like_dom"/>
</dbReference>
<dbReference type="PROSITE" id="PS50206">
    <property type="entry name" value="RHODANESE_3"/>
    <property type="match status" value="1"/>
</dbReference>
<dbReference type="EMBL" id="FUYQ01000033">
    <property type="protein sequence ID" value="SKB88734.1"/>
    <property type="molecule type" value="Genomic_DNA"/>
</dbReference>
<dbReference type="PANTHER" id="PTHR43031">
    <property type="entry name" value="FAD-DEPENDENT OXIDOREDUCTASE"/>
    <property type="match status" value="1"/>
</dbReference>
<dbReference type="GO" id="GO:0016740">
    <property type="term" value="F:transferase activity"/>
    <property type="evidence" value="ECO:0007669"/>
    <property type="project" value="UniProtKB-KW"/>
</dbReference>
<proteinExistence type="predicted"/>
<gene>
    <name evidence="2" type="ORF">SAMN05660349_03213</name>
</gene>
<organism evidence="2 3">
    <name type="scientific">Parabacteroides chartae</name>
    <dbReference type="NCBI Taxonomy" id="1037355"/>
    <lineage>
        <taxon>Bacteria</taxon>
        <taxon>Pseudomonadati</taxon>
        <taxon>Bacteroidota</taxon>
        <taxon>Bacteroidia</taxon>
        <taxon>Bacteroidales</taxon>
        <taxon>Tannerellaceae</taxon>
        <taxon>Parabacteroides</taxon>
    </lineage>
</organism>